<evidence type="ECO:0000256" key="3">
    <source>
        <dbReference type="ARBA" id="ARBA00022553"/>
    </source>
</evidence>
<dbReference type="InterPro" id="IPR004358">
    <property type="entry name" value="Sig_transdc_His_kin-like_C"/>
</dbReference>
<dbReference type="Gene3D" id="1.10.287.130">
    <property type="match status" value="1"/>
</dbReference>
<dbReference type="Pfam" id="PF07494">
    <property type="entry name" value="Reg_prop"/>
    <property type="match status" value="9"/>
</dbReference>
<evidence type="ECO:0000256" key="1">
    <source>
        <dbReference type="ARBA" id="ARBA00000085"/>
    </source>
</evidence>
<evidence type="ECO:0000256" key="2">
    <source>
        <dbReference type="ARBA" id="ARBA00012438"/>
    </source>
</evidence>
<dbReference type="InterPro" id="IPR011110">
    <property type="entry name" value="Reg_prop"/>
</dbReference>
<dbReference type="PANTHER" id="PTHR43547:SF2">
    <property type="entry name" value="HYBRID SIGNAL TRANSDUCTION HISTIDINE KINASE C"/>
    <property type="match status" value="1"/>
</dbReference>
<gene>
    <name evidence="10" type="ORF">VB776_13025</name>
</gene>
<dbReference type="InterPro" id="IPR009057">
    <property type="entry name" value="Homeodomain-like_sf"/>
</dbReference>
<dbReference type="InterPro" id="IPR005467">
    <property type="entry name" value="His_kinase_dom"/>
</dbReference>
<evidence type="ECO:0000259" key="8">
    <source>
        <dbReference type="PROSITE" id="PS50109"/>
    </source>
</evidence>
<dbReference type="Pfam" id="PF07495">
    <property type="entry name" value="Y_Y_Y"/>
    <property type="match status" value="1"/>
</dbReference>
<dbReference type="PROSITE" id="PS50109">
    <property type="entry name" value="HIS_KIN"/>
    <property type="match status" value="1"/>
</dbReference>
<feature type="domain" description="HTH araC/xylS-type" evidence="7">
    <location>
        <begin position="1283"/>
        <end position="1382"/>
    </location>
</feature>
<dbReference type="SUPFAM" id="SSF55874">
    <property type="entry name" value="ATPase domain of HSP90 chaperone/DNA topoisomerase II/histidine kinase"/>
    <property type="match status" value="1"/>
</dbReference>
<accession>A0ABU5S5T2</accession>
<name>A0ABU5S5T2_9BACT</name>
<dbReference type="EC" id="2.7.13.3" evidence="2"/>
<evidence type="ECO:0000259" key="9">
    <source>
        <dbReference type="PROSITE" id="PS50110"/>
    </source>
</evidence>
<dbReference type="CDD" id="cd00075">
    <property type="entry name" value="HATPase"/>
    <property type="match status" value="1"/>
</dbReference>
<dbReference type="SMART" id="SM00387">
    <property type="entry name" value="HATPase_c"/>
    <property type="match status" value="1"/>
</dbReference>
<dbReference type="InterPro" id="IPR036097">
    <property type="entry name" value="HisK_dim/P_sf"/>
</dbReference>
<proteinExistence type="predicted"/>
<dbReference type="Gene3D" id="1.10.10.60">
    <property type="entry name" value="Homeodomain-like"/>
    <property type="match status" value="1"/>
</dbReference>
<dbReference type="InterPro" id="IPR013783">
    <property type="entry name" value="Ig-like_fold"/>
</dbReference>
<dbReference type="Pfam" id="PF12833">
    <property type="entry name" value="HTH_18"/>
    <property type="match status" value="1"/>
</dbReference>
<dbReference type="Pfam" id="PF02518">
    <property type="entry name" value="HATPase_c"/>
    <property type="match status" value="1"/>
</dbReference>
<dbReference type="InterPro" id="IPR015943">
    <property type="entry name" value="WD40/YVTN_repeat-like_dom_sf"/>
</dbReference>
<dbReference type="Gene3D" id="3.40.50.2300">
    <property type="match status" value="1"/>
</dbReference>
<organism evidence="10 11">
    <name type="scientific">Arcicella gelida</name>
    <dbReference type="NCBI Taxonomy" id="2984195"/>
    <lineage>
        <taxon>Bacteria</taxon>
        <taxon>Pseudomonadati</taxon>
        <taxon>Bacteroidota</taxon>
        <taxon>Cytophagia</taxon>
        <taxon>Cytophagales</taxon>
        <taxon>Flectobacillaceae</taxon>
        <taxon>Arcicella</taxon>
    </lineage>
</organism>
<comment type="catalytic activity">
    <reaction evidence="1">
        <text>ATP + protein L-histidine = ADP + protein N-phospho-L-histidine.</text>
        <dbReference type="EC" id="2.7.13.3"/>
    </reaction>
</comment>
<evidence type="ECO:0000259" key="7">
    <source>
        <dbReference type="PROSITE" id="PS01124"/>
    </source>
</evidence>
<dbReference type="Gene3D" id="2.130.10.10">
    <property type="entry name" value="YVTN repeat-like/Quinoprotein amine dehydrogenase"/>
    <property type="match status" value="3"/>
</dbReference>
<keyword evidence="11" id="KW-1185">Reference proteome</keyword>
<dbReference type="InterPro" id="IPR018060">
    <property type="entry name" value="HTH_AraC"/>
</dbReference>
<dbReference type="Pfam" id="PF00512">
    <property type="entry name" value="HisKA"/>
    <property type="match status" value="1"/>
</dbReference>
<dbReference type="Gene3D" id="2.60.40.10">
    <property type="entry name" value="Immunoglobulins"/>
    <property type="match status" value="1"/>
</dbReference>
<dbReference type="InterPro" id="IPR001789">
    <property type="entry name" value="Sig_transdc_resp-reg_receiver"/>
</dbReference>
<dbReference type="CDD" id="cd00146">
    <property type="entry name" value="PKD"/>
    <property type="match status" value="1"/>
</dbReference>
<evidence type="ECO:0000256" key="5">
    <source>
        <dbReference type="ARBA" id="ARBA00023163"/>
    </source>
</evidence>
<evidence type="ECO:0000256" key="4">
    <source>
        <dbReference type="ARBA" id="ARBA00023015"/>
    </source>
</evidence>
<dbReference type="SMART" id="SM00448">
    <property type="entry name" value="REC"/>
    <property type="match status" value="1"/>
</dbReference>
<keyword evidence="3 6" id="KW-0597">Phosphoprotein</keyword>
<dbReference type="SUPFAM" id="SSF46689">
    <property type="entry name" value="Homeodomain-like"/>
    <property type="match status" value="1"/>
</dbReference>
<dbReference type="InterPro" id="IPR011006">
    <property type="entry name" value="CheY-like_superfamily"/>
</dbReference>
<dbReference type="PANTHER" id="PTHR43547">
    <property type="entry name" value="TWO-COMPONENT HISTIDINE KINASE"/>
    <property type="match status" value="1"/>
</dbReference>
<dbReference type="SUPFAM" id="SSF47384">
    <property type="entry name" value="Homodimeric domain of signal transducing histidine kinase"/>
    <property type="match status" value="1"/>
</dbReference>
<keyword evidence="5" id="KW-0804">Transcription</keyword>
<evidence type="ECO:0000313" key="10">
    <source>
        <dbReference type="EMBL" id="MEA5403843.1"/>
    </source>
</evidence>
<comment type="caution">
    <text evidence="10">The sequence shown here is derived from an EMBL/GenBank/DDBJ whole genome shotgun (WGS) entry which is preliminary data.</text>
</comment>
<reference evidence="10 11" key="1">
    <citation type="submission" date="2023-12" db="EMBL/GenBank/DDBJ databases">
        <title>Novel species of the genus Arcicella isolated from rivers.</title>
        <authorList>
            <person name="Lu H."/>
        </authorList>
    </citation>
    <scope>NUCLEOTIDE SEQUENCE [LARGE SCALE GENOMIC DNA]</scope>
    <source>
        <strain evidence="10 11">DC2W</strain>
    </source>
</reference>
<feature type="modified residue" description="4-aspartylphosphate" evidence="6">
    <location>
        <position position="1184"/>
    </location>
</feature>
<dbReference type="SMART" id="SM00388">
    <property type="entry name" value="HisKA"/>
    <property type="match status" value="1"/>
</dbReference>
<dbReference type="PROSITE" id="PS01124">
    <property type="entry name" value="HTH_ARAC_FAMILY_2"/>
    <property type="match status" value="1"/>
</dbReference>
<dbReference type="SUPFAM" id="SSF52172">
    <property type="entry name" value="CheY-like"/>
    <property type="match status" value="1"/>
</dbReference>
<dbReference type="CDD" id="cd00082">
    <property type="entry name" value="HisKA"/>
    <property type="match status" value="1"/>
</dbReference>
<feature type="domain" description="Response regulatory" evidence="9">
    <location>
        <begin position="1136"/>
        <end position="1251"/>
    </location>
</feature>
<protein>
    <recommendedName>
        <fullName evidence="2">histidine kinase</fullName>
        <ecNumber evidence="2">2.7.13.3</ecNumber>
    </recommendedName>
</protein>
<feature type="domain" description="Histidine kinase" evidence="8">
    <location>
        <begin position="851"/>
        <end position="1084"/>
    </location>
</feature>
<dbReference type="PRINTS" id="PR00344">
    <property type="entry name" value="BCTRLSENSOR"/>
</dbReference>
<dbReference type="Gene3D" id="3.30.565.10">
    <property type="entry name" value="Histidine kinase-like ATPase, C-terminal domain"/>
    <property type="match status" value="1"/>
</dbReference>
<evidence type="ECO:0000313" key="11">
    <source>
        <dbReference type="Proteomes" id="UP001303899"/>
    </source>
</evidence>
<dbReference type="InterPro" id="IPR003594">
    <property type="entry name" value="HATPase_dom"/>
</dbReference>
<dbReference type="InterPro" id="IPR011123">
    <property type="entry name" value="Y_Y_Y"/>
</dbReference>
<dbReference type="EMBL" id="JAYGIL010000014">
    <property type="protein sequence ID" value="MEA5403843.1"/>
    <property type="molecule type" value="Genomic_DNA"/>
</dbReference>
<dbReference type="SUPFAM" id="SSF63829">
    <property type="entry name" value="Calcium-dependent phosphotriesterase"/>
    <property type="match status" value="2"/>
</dbReference>
<dbReference type="InterPro" id="IPR003661">
    <property type="entry name" value="HisK_dim/P_dom"/>
</dbReference>
<keyword evidence="4" id="KW-0805">Transcription regulation</keyword>
<evidence type="ECO:0000256" key="6">
    <source>
        <dbReference type="PROSITE-ProRule" id="PRU00169"/>
    </source>
</evidence>
<dbReference type="RefSeq" id="WP_323330322.1">
    <property type="nucleotide sequence ID" value="NZ_JAYGIL010000014.1"/>
</dbReference>
<dbReference type="Pfam" id="PF00072">
    <property type="entry name" value="Response_reg"/>
    <property type="match status" value="1"/>
</dbReference>
<sequence>MSPIKRFTIFILFIFLYFGLYSSVLAQIPNLKFKHITNEQGLSNSTIESIYQDSRGFIWFGTRDGLNRYDGNEIVVFKNDPNDEKSISDNYITYIQEDKNKALWVGTINGLNRFDERKNTFIRFKHEAKNPKSISDNYITGIKNDSKNRLWICTREGLNLLESSENTFTTFQQKPNTDNTLANNHVNCFFEDSNHNFWVGTESGIQLFEVSTRTFKDVEVLKNLPFSLKGYAVNCINEDKQGNLLIGTNGNGLIIYNHQLNTIKQYSHQETVAKSLGNNLVKAILVDDKKNIWVGCINGGLNLFDPVSGSFFNYQYRPEEPKSLSQRTVSALFEDNQGNLWVGTHRGGINLYMPQTEKFTLFRQEPTLNSLSYNDVKAFCEDSFGNIWIGTDGGGLNLFNRKNHSFKHFKYSPFHKNTIGSNEVLDIYEDKKGNLWVATWGGGLSLYNRSNNTFTRFLNNSADKNSVSSNYIQKVFEDSKQNLWVATYFGGLNLLNAETKQFTRIIYGKNNRSQLLGNNIISINEDKKGNIWIGTDDGGLNRYNTATQTFTHYFNNDSKKPDLRVIFIDKKGRVWIGQKGLYLFNEQENTFKIFNQKANLDTEFIKGIVEDSEGNFWIATSNGITKLNPETKSVKKYNTVDGLQGLEFEANAFLMTKDGQVFFGGVNGFNTFYPQKITTNTFVPPVYITDFQIFNKKVSLGEDSPLNEDISFSNSIDLSYKQSTFSFGFAALNYTASENNQYAYKLENWDKDWVYVSKEKKASYTNVSPGNYTFLVKATNNDGVWNENAYSVEVNITPPFWATWWFRALTVIAIISGIVAFYNFKRRLEIQQLEEQKKEEIHQEQLQFFTNISHEFRTPLSLILGPLEKLKKEFPNSPAHPYYDLMYRNANRLISLINELMDFRKVESGVLKLNVMQGNINTFLKEISDEFTDLAEAKNITFEVLLQNNQLTETWFDRQILEKIIINLLSNAFKYIDNGKHVTLQVLDSLENYKAQFSNELKILNDYKSDNYLYIRVADDGIGISKESISNLFERYYKTTETHLGSGIGLAFVKSLTNLHKGSIWVYSEKDKGTEIIIGIPCKKEDYVEKELWIKNKEVLVKLESISTKYDATLNLGEEVLVKTKTKVSEELAKPTILLVDDNDELRIFLKETLSKNYKIVETINGQLGYDIAKETFPDLIISDVMMPVMNGNVFCKKVKEDDEISHIPFLMLTAKDATESKIEGVESGADFYFSKPISIELLELTIKNIFIQKQKLKEKYGNDQLTEVVELAHSQKDKAFLMELIGMIEAHLSNPEMNIDYICSQMGMSRTKLYTKVKELTGQAIGDFIRTIRLKKAVQLMTQENMAIAEVMFNVGIQTQSYFTKAFKNEFGKTPMQFLKDLKK</sequence>
<dbReference type="Proteomes" id="UP001303899">
    <property type="component" value="Unassembled WGS sequence"/>
</dbReference>
<dbReference type="PROSITE" id="PS50110">
    <property type="entry name" value="RESPONSE_REGULATORY"/>
    <property type="match status" value="1"/>
</dbReference>
<dbReference type="SMART" id="SM00342">
    <property type="entry name" value="HTH_ARAC"/>
    <property type="match status" value="1"/>
</dbReference>
<dbReference type="InterPro" id="IPR036890">
    <property type="entry name" value="HATPase_C_sf"/>
</dbReference>